<accession>A0A0A2VA12</accession>
<comment type="caution">
    <text evidence="2">The sequence shown here is derived from an EMBL/GenBank/DDBJ whole genome shotgun (WGS) entry which is preliminary data.</text>
</comment>
<dbReference type="HOGENOM" id="CLU_1034353_0_0_1"/>
<feature type="region of interest" description="Disordered" evidence="1">
    <location>
        <begin position="1"/>
        <end position="21"/>
    </location>
</feature>
<dbReference type="Proteomes" id="UP000030106">
    <property type="component" value="Unassembled WGS sequence"/>
</dbReference>
<protein>
    <submittedName>
        <fullName evidence="2">Uncharacterized protein</fullName>
    </submittedName>
</protein>
<evidence type="ECO:0000313" key="3">
    <source>
        <dbReference type="Proteomes" id="UP000030106"/>
    </source>
</evidence>
<dbReference type="STRING" id="1245745.A0A0A2VA12"/>
<sequence length="269" mass="29853">MTSQTSADSSSDNHAASDPRPLWPSTPKRYCGILEIIIHSAHVSLPSDENTRDSLGLLQKDSEWKVYAVVGCGMHQISSAASYWRHQPPKWRGRLQKPGADDEDTLVLWERPEARLHYWACEDSPTITAHIIAQNFGTEMTVLLCSFRTEPEQLGAQVSLQVDSHHGQGSLSLELFFSSQGSLNLSNLNGKHSPGQVVYIRHEERPRYALVAVRSTAESPLRSDLLDATHGAAPFISPVTSVYQAERTLFYLLTVIPGGGNLFVHLQRE</sequence>
<dbReference type="EMBL" id="ANFO01001084">
    <property type="protein sequence ID" value="KGQ04358.1"/>
    <property type="molecule type" value="Genomic_DNA"/>
</dbReference>
<feature type="compositionally biased region" description="Low complexity" evidence="1">
    <location>
        <begin position="1"/>
        <end position="18"/>
    </location>
</feature>
<proteinExistence type="predicted"/>
<organism evidence="2 3">
    <name type="scientific">Beauveria bassiana D1-5</name>
    <dbReference type="NCBI Taxonomy" id="1245745"/>
    <lineage>
        <taxon>Eukaryota</taxon>
        <taxon>Fungi</taxon>
        <taxon>Dikarya</taxon>
        <taxon>Ascomycota</taxon>
        <taxon>Pezizomycotina</taxon>
        <taxon>Sordariomycetes</taxon>
        <taxon>Hypocreomycetidae</taxon>
        <taxon>Hypocreales</taxon>
        <taxon>Cordycipitaceae</taxon>
        <taxon>Beauveria</taxon>
    </lineage>
</organism>
<evidence type="ECO:0000313" key="2">
    <source>
        <dbReference type="EMBL" id="KGQ04358.1"/>
    </source>
</evidence>
<name>A0A0A2VA12_BEABA</name>
<gene>
    <name evidence="2" type="ORF">BBAD15_g10412</name>
</gene>
<evidence type="ECO:0000256" key="1">
    <source>
        <dbReference type="SAM" id="MobiDB-lite"/>
    </source>
</evidence>
<reference evidence="2 3" key="1">
    <citation type="submission" date="2012-10" db="EMBL/GenBank/DDBJ databases">
        <title>Genome sequencing and analysis of entomopathogenic fungi Beauveria bassiana D1-5.</title>
        <authorList>
            <person name="Li Q."/>
            <person name="Wang L."/>
            <person name="Zhang Z."/>
            <person name="Wang Q."/>
            <person name="Ren J."/>
            <person name="Wang M."/>
            <person name="Xu W."/>
            <person name="Wang J."/>
            <person name="Lu Y."/>
            <person name="Du Q."/>
            <person name="Sun Z."/>
        </authorList>
    </citation>
    <scope>NUCLEOTIDE SEQUENCE [LARGE SCALE GENOMIC DNA]</scope>
    <source>
        <strain evidence="2 3">D1-5</strain>
    </source>
</reference>
<dbReference type="AlphaFoldDB" id="A0A0A2VA12"/>